<gene>
    <name evidence="2" type="ORF">rCG_25804</name>
</gene>
<evidence type="ECO:0000313" key="3">
    <source>
        <dbReference type="Proteomes" id="UP000234681"/>
    </source>
</evidence>
<proteinExistence type="predicted"/>
<keyword evidence="1" id="KW-1133">Transmembrane helix</keyword>
<keyword evidence="1" id="KW-0472">Membrane</keyword>
<dbReference type="AlphaFoldDB" id="A6I325"/>
<keyword evidence="1" id="KW-0812">Transmembrane</keyword>
<evidence type="ECO:0000256" key="1">
    <source>
        <dbReference type="SAM" id="Phobius"/>
    </source>
</evidence>
<dbReference type="EMBL" id="CH473954">
    <property type="protein sequence ID" value="EDL77201.1"/>
    <property type="molecule type" value="Genomic_DNA"/>
</dbReference>
<sequence>MGGNSQSRFRLQGTILVYNDTVLGPPWPEPPSTHELLIHVADMGPSTPHLSTTATIIVHLVPWKASTVATSTHQSTVSSTMTPLIVTDVEAFWKPEPWFVVVLTATGAVLLLALGWLLGRILRRLAQSLQAPSKPARAQLLNSIQGSRGSIERQMEAPSMEMSKQHFDGRAQDVCTGRDYLFSTLTGARRWL</sequence>
<evidence type="ECO:0000313" key="2">
    <source>
        <dbReference type="EMBL" id="EDL77201.1"/>
    </source>
</evidence>
<feature type="transmembrane region" description="Helical" evidence="1">
    <location>
        <begin position="98"/>
        <end position="118"/>
    </location>
</feature>
<protein>
    <submittedName>
        <fullName evidence="2">RCG25804, isoform CRA_a</fullName>
    </submittedName>
</protein>
<reference evidence="2 3" key="1">
    <citation type="submission" date="2005-09" db="EMBL/GenBank/DDBJ databases">
        <authorList>
            <person name="Mural R.J."/>
            <person name="Li P.W."/>
            <person name="Adams M.D."/>
            <person name="Amanatides P.G."/>
            <person name="Baden-Tillson H."/>
            <person name="Barnstead M."/>
            <person name="Chin S.H."/>
            <person name="Dew I."/>
            <person name="Evans C.A."/>
            <person name="Ferriera S."/>
            <person name="Flanigan M."/>
            <person name="Fosler C."/>
            <person name="Glodek A."/>
            <person name="Gu Z."/>
            <person name="Holt R.A."/>
            <person name="Jennings D."/>
            <person name="Kraft C.L."/>
            <person name="Lu F."/>
            <person name="Nguyen T."/>
            <person name="Nusskern D.R."/>
            <person name="Pfannkoch C.M."/>
            <person name="Sitter C."/>
            <person name="Sutton G.G."/>
            <person name="Venter J.C."/>
            <person name="Wang Z."/>
            <person name="Woodage T."/>
            <person name="Zheng X.H."/>
            <person name="Zhong F."/>
        </authorList>
    </citation>
    <scope>NUCLEOTIDE SEQUENCE [LARGE SCALE GENOMIC DNA]</scope>
    <source>
        <strain>BN</strain>
        <strain evidence="3">Sprague-Dawley</strain>
    </source>
</reference>
<dbReference type="Proteomes" id="UP000234681">
    <property type="component" value="Chromosome 8"/>
</dbReference>
<accession>A6I325</accession>
<name>A6I325_RAT</name>
<organism evidence="2 3">
    <name type="scientific">Rattus norvegicus</name>
    <name type="common">Rat</name>
    <dbReference type="NCBI Taxonomy" id="10116"/>
    <lineage>
        <taxon>Eukaryota</taxon>
        <taxon>Metazoa</taxon>
        <taxon>Chordata</taxon>
        <taxon>Craniata</taxon>
        <taxon>Vertebrata</taxon>
        <taxon>Euteleostomi</taxon>
        <taxon>Mammalia</taxon>
        <taxon>Eutheria</taxon>
        <taxon>Euarchontoglires</taxon>
        <taxon>Glires</taxon>
        <taxon>Rodentia</taxon>
        <taxon>Myomorpha</taxon>
        <taxon>Muroidea</taxon>
        <taxon>Muridae</taxon>
        <taxon>Murinae</taxon>
        <taxon>Rattus</taxon>
    </lineage>
</organism>